<accession>A0ABP9F8V1</accession>
<evidence type="ECO:0000256" key="1">
    <source>
        <dbReference type="SAM" id="SignalP"/>
    </source>
</evidence>
<dbReference type="EMBL" id="BAABJZ010000095">
    <property type="protein sequence ID" value="GAA4895897.1"/>
    <property type="molecule type" value="Genomic_DNA"/>
</dbReference>
<keyword evidence="3" id="KW-1185">Reference proteome</keyword>
<evidence type="ECO:0000313" key="2">
    <source>
        <dbReference type="EMBL" id="GAA4895897.1"/>
    </source>
</evidence>
<comment type="caution">
    <text evidence="2">The sequence shown here is derived from an EMBL/GenBank/DDBJ whole genome shotgun (WGS) entry which is preliminary data.</text>
</comment>
<proteinExistence type="predicted"/>
<name>A0ABP9F8V1_9GAMM</name>
<keyword evidence="1" id="KW-0732">Signal</keyword>
<sequence length="117" mass="12430">MRQTIVALILMLFAQTALAGLGGHQWHLSPADNSHAPDTHQHIKLDGLSQFQADSGQQIHDDSANMELCTQCGCHSGPSAIIAESSMPSLPQAEWNETVSHGYLPPALTLASPPPIA</sequence>
<feature type="chain" id="PRO_5045903508" description="DUF2946 domain-containing protein" evidence="1">
    <location>
        <begin position="20"/>
        <end position="117"/>
    </location>
</feature>
<feature type="signal peptide" evidence="1">
    <location>
        <begin position="1"/>
        <end position="19"/>
    </location>
</feature>
<organism evidence="2 3">
    <name type="scientific">Ferrimonas pelagia</name>
    <dbReference type="NCBI Taxonomy" id="1177826"/>
    <lineage>
        <taxon>Bacteria</taxon>
        <taxon>Pseudomonadati</taxon>
        <taxon>Pseudomonadota</taxon>
        <taxon>Gammaproteobacteria</taxon>
        <taxon>Alteromonadales</taxon>
        <taxon>Ferrimonadaceae</taxon>
        <taxon>Ferrimonas</taxon>
    </lineage>
</organism>
<protein>
    <recommendedName>
        <fullName evidence="4">DUF2946 domain-containing protein</fullName>
    </recommendedName>
</protein>
<dbReference type="Proteomes" id="UP001499988">
    <property type="component" value="Unassembled WGS sequence"/>
</dbReference>
<reference evidence="3" key="1">
    <citation type="journal article" date="2019" name="Int. J. Syst. Evol. Microbiol.">
        <title>The Global Catalogue of Microorganisms (GCM) 10K type strain sequencing project: providing services to taxonomists for standard genome sequencing and annotation.</title>
        <authorList>
            <consortium name="The Broad Institute Genomics Platform"/>
            <consortium name="The Broad Institute Genome Sequencing Center for Infectious Disease"/>
            <person name="Wu L."/>
            <person name="Ma J."/>
        </authorList>
    </citation>
    <scope>NUCLEOTIDE SEQUENCE [LARGE SCALE GENOMIC DNA]</scope>
    <source>
        <strain evidence="3">JCM 18401</strain>
    </source>
</reference>
<evidence type="ECO:0000313" key="3">
    <source>
        <dbReference type="Proteomes" id="UP001499988"/>
    </source>
</evidence>
<dbReference type="RefSeq" id="WP_345336394.1">
    <property type="nucleotide sequence ID" value="NZ_BAABJZ010000095.1"/>
</dbReference>
<evidence type="ECO:0008006" key="4">
    <source>
        <dbReference type="Google" id="ProtNLM"/>
    </source>
</evidence>
<gene>
    <name evidence="2" type="ORF">GCM10023333_31380</name>
</gene>